<evidence type="ECO:0000313" key="4">
    <source>
        <dbReference type="Proteomes" id="UP001642464"/>
    </source>
</evidence>
<accession>A0ABP0NIP0</accession>
<reference evidence="3 4" key="1">
    <citation type="submission" date="2024-02" db="EMBL/GenBank/DDBJ databases">
        <authorList>
            <person name="Chen Y."/>
            <person name="Shah S."/>
            <person name="Dougan E. K."/>
            <person name="Thang M."/>
            <person name="Chan C."/>
        </authorList>
    </citation>
    <scope>NUCLEOTIDE SEQUENCE [LARGE SCALE GENOMIC DNA]</scope>
</reference>
<evidence type="ECO:0000313" key="3">
    <source>
        <dbReference type="EMBL" id="CAK9063640.1"/>
    </source>
</evidence>
<evidence type="ECO:0000256" key="1">
    <source>
        <dbReference type="SAM" id="Coils"/>
    </source>
</evidence>
<dbReference type="Proteomes" id="UP001642464">
    <property type="component" value="Unassembled WGS sequence"/>
</dbReference>
<dbReference type="EMBL" id="CAXAMM010028890">
    <property type="protein sequence ID" value="CAK9063640.1"/>
    <property type="molecule type" value="Genomic_DNA"/>
</dbReference>
<feature type="region of interest" description="Disordered" evidence="2">
    <location>
        <begin position="321"/>
        <end position="370"/>
    </location>
</feature>
<proteinExistence type="predicted"/>
<keyword evidence="4" id="KW-1185">Reference proteome</keyword>
<protein>
    <recommendedName>
        <fullName evidence="5">Hedgehog protein Hint domain-containing protein</fullName>
    </recommendedName>
</protein>
<organism evidence="3 4">
    <name type="scientific">Durusdinium trenchii</name>
    <dbReference type="NCBI Taxonomy" id="1381693"/>
    <lineage>
        <taxon>Eukaryota</taxon>
        <taxon>Sar</taxon>
        <taxon>Alveolata</taxon>
        <taxon>Dinophyceae</taxon>
        <taxon>Suessiales</taxon>
        <taxon>Symbiodiniaceae</taxon>
        <taxon>Durusdinium</taxon>
    </lineage>
</organism>
<comment type="caution">
    <text evidence="3">The sequence shown here is derived from an EMBL/GenBank/DDBJ whole genome shotgun (WGS) entry which is preliminary data.</text>
</comment>
<evidence type="ECO:0008006" key="5">
    <source>
        <dbReference type="Google" id="ProtNLM"/>
    </source>
</evidence>
<feature type="coiled-coil region" evidence="1">
    <location>
        <begin position="131"/>
        <end position="181"/>
    </location>
</feature>
<dbReference type="SUPFAM" id="SSF51294">
    <property type="entry name" value="Hedgehog/intein (Hint) domain"/>
    <property type="match status" value="1"/>
</dbReference>
<sequence>MDVVSQYIWSQGPSHNAMKYAWVHYWLYLDDGDVEESKTLATLGEVRQEVRRSMALRSVRPRVQDCRDAQVLAEVRSLKESLIAGRLAEGEASEGQPGSGRTIKDLEGQLRQQQQFLAAKVIEVEKSTSRAHLAEAMSEEFQGALEAAEEENLKLQKELKKLKLENRILKMREQKDMQTKESSEDSCCFMLDELFQMHGGTFLSSQHLFAGAHVVAADGSFLRVACAPAIQMAADSVILEADGDPWRWTREDPIAKLQVTPDHRIPCASGEIVRACRLQPGDTVMVNGEEAKLTKVQMVPGPVQCVKIIFDSDKAVGSFAAPPSIWSHGGQQKKTRRGGEKYQKAKGSKGSKDGGDDTRSIPDTKCEYSD</sequence>
<name>A0ABP0NIP0_9DINO</name>
<dbReference type="InterPro" id="IPR036844">
    <property type="entry name" value="Hint_dom_sf"/>
</dbReference>
<evidence type="ECO:0000256" key="2">
    <source>
        <dbReference type="SAM" id="MobiDB-lite"/>
    </source>
</evidence>
<keyword evidence="1" id="KW-0175">Coiled coil</keyword>
<gene>
    <name evidence="3" type="ORF">SCF082_LOCUS32924</name>
</gene>
<feature type="compositionally biased region" description="Basic and acidic residues" evidence="2">
    <location>
        <begin position="350"/>
        <end position="370"/>
    </location>
</feature>